<dbReference type="NCBIfam" id="NF040676">
    <property type="entry name" value="wall_bind_EntB"/>
    <property type="match status" value="1"/>
</dbReference>
<dbReference type="SMART" id="SM00287">
    <property type="entry name" value="SH3b"/>
    <property type="match status" value="2"/>
</dbReference>
<dbReference type="GO" id="GO:0004553">
    <property type="term" value="F:hydrolase activity, hydrolyzing O-glycosyl compounds"/>
    <property type="evidence" value="ECO:0007669"/>
    <property type="project" value="InterPro"/>
</dbReference>
<dbReference type="Pfam" id="PF08239">
    <property type="entry name" value="SH3_3"/>
    <property type="match status" value="2"/>
</dbReference>
<evidence type="ECO:0000313" key="6">
    <source>
        <dbReference type="Proteomes" id="UP000181873"/>
    </source>
</evidence>
<keyword evidence="1 3" id="KW-0732">Signal</keyword>
<dbReference type="PROSITE" id="PS51781">
    <property type="entry name" value="SH3B"/>
    <property type="match status" value="1"/>
</dbReference>
<organism evidence="5 6">
    <name type="scientific">Bacillus albus</name>
    <dbReference type="NCBI Taxonomy" id="2026189"/>
    <lineage>
        <taxon>Bacteria</taxon>
        <taxon>Bacillati</taxon>
        <taxon>Bacillota</taxon>
        <taxon>Bacilli</taxon>
        <taxon>Bacillales</taxon>
        <taxon>Bacillaceae</taxon>
        <taxon>Bacillus</taxon>
        <taxon>Bacillus cereus group</taxon>
    </lineage>
</organism>
<evidence type="ECO:0000256" key="2">
    <source>
        <dbReference type="SAM" id="Coils"/>
    </source>
</evidence>
<dbReference type="PANTHER" id="PTHR39160">
    <property type="entry name" value="CELL WALL-BINDING PROTEIN YOCH"/>
    <property type="match status" value="1"/>
</dbReference>
<feature type="domain" description="SH3b" evidence="4">
    <location>
        <begin position="82"/>
        <end position="145"/>
    </location>
</feature>
<dbReference type="Proteomes" id="UP000181873">
    <property type="component" value="Unassembled WGS sequence"/>
</dbReference>
<dbReference type="PANTHER" id="PTHR39160:SF6">
    <property type="entry name" value="CELL WALL-BINDING PROTEIN YOCH"/>
    <property type="match status" value="1"/>
</dbReference>
<comment type="caution">
    <text evidence="5">The sequence shown here is derived from an EMBL/GenBank/DDBJ whole genome shotgun (WGS) entry which is preliminary data.</text>
</comment>
<dbReference type="GO" id="GO:0019867">
    <property type="term" value="C:outer membrane"/>
    <property type="evidence" value="ECO:0007669"/>
    <property type="project" value="InterPro"/>
</dbReference>
<dbReference type="AlphaFoldDB" id="A0A1J9TUY7"/>
<dbReference type="InterPro" id="IPR051933">
    <property type="entry name" value="Resuscitation_pf_RpfB"/>
</dbReference>
<dbReference type="GO" id="GO:0009254">
    <property type="term" value="P:peptidoglycan turnover"/>
    <property type="evidence" value="ECO:0007669"/>
    <property type="project" value="InterPro"/>
</dbReference>
<dbReference type="SUPFAM" id="SSF50685">
    <property type="entry name" value="Barwin-like endoglucanases"/>
    <property type="match status" value="1"/>
</dbReference>
<dbReference type="InterPro" id="IPR010611">
    <property type="entry name" value="3D_dom"/>
</dbReference>
<evidence type="ECO:0000313" key="5">
    <source>
        <dbReference type="EMBL" id="OJD69609.1"/>
    </source>
</evidence>
<feature type="chain" id="PRO_5009658309" evidence="3">
    <location>
        <begin position="25"/>
        <end position="434"/>
    </location>
</feature>
<evidence type="ECO:0000259" key="4">
    <source>
        <dbReference type="PROSITE" id="PS51781"/>
    </source>
</evidence>
<sequence>MKKIIGAATATVFGMGAFTTVATAETIVTADVLNVREKPTTESKVVKKVKEGEKLKVIHTEEGWSKIDLNGKEVFVSAEFTKDVYYVKANLLNVRSDASTESEILGRLKTNDVIESTHQVKDGWLQFEYKGKTAYVNVSFLSSTAPVEKKAEEKTKQVAKVQKTVKAKEEAKTQKVTKPKEEVKVQEVTKAKEEAKVQEVTKPKEETKVQEVVKSKEEVKVQEVAKAKEDVKAQEEAKAKEEAKAREIAKAKEETKVQEVVKPKEEVKVQEVAKAKEDVKAQEEAKAKGEAEAREIAKAKEEEKAQEIAKAKEEEKAQEIAKAKEESKNNIQSAKRELTVVATAYTADPNENGTYGGRVLTAMGHDLTDNPNMRIIAVDPKVIPLGSKVWVEGYGEAIAGDTGSAIKGNRIDVLMGSKSKAMNWGRQTVKVKIL</sequence>
<dbReference type="InterPro" id="IPR003646">
    <property type="entry name" value="SH3-like_bac-type"/>
</dbReference>
<dbReference type="Pfam" id="PF06725">
    <property type="entry name" value="3D"/>
    <property type="match status" value="1"/>
</dbReference>
<proteinExistence type="predicted"/>
<reference evidence="5 6" key="1">
    <citation type="submission" date="2016-06" db="EMBL/GenBank/DDBJ databases">
        <title>First insights into the genetic diversity and population structure of in the Bacillus cereus group bacteria from diverse marine environments.</title>
        <authorList>
            <person name="Liu Y."/>
            <person name="Lai Q."/>
            <person name="Shao Z."/>
        </authorList>
    </citation>
    <scope>NUCLEOTIDE SEQUENCE [LARGE SCALE GENOMIC DNA]</scope>
    <source>
        <strain evidence="5 6">N35-10-2</strain>
    </source>
</reference>
<protein>
    <submittedName>
        <fullName evidence="5">Enterotoxin</fullName>
    </submittedName>
</protein>
<feature type="signal peptide" evidence="3">
    <location>
        <begin position="1"/>
        <end position="24"/>
    </location>
</feature>
<evidence type="ECO:0000256" key="1">
    <source>
        <dbReference type="ARBA" id="ARBA00022729"/>
    </source>
</evidence>
<name>A0A1J9TUY7_9BACI</name>
<dbReference type="CDD" id="cd14667">
    <property type="entry name" value="3D_containing_proteins"/>
    <property type="match status" value="1"/>
</dbReference>
<dbReference type="Gene3D" id="2.40.40.10">
    <property type="entry name" value="RlpA-like domain"/>
    <property type="match status" value="1"/>
</dbReference>
<dbReference type="InterPro" id="IPR059180">
    <property type="entry name" value="3D_YorM"/>
</dbReference>
<evidence type="ECO:0000256" key="3">
    <source>
        <dbReference type="SAM" id="SignalP"/>
    </source>
</evidence>
<feature type="coiled-coil region" evidence="2">
    <location>
        <begin position="224"/>
        <end position="337"/>
    </location>
</feature>
<keyword evidence="2" id="KW-0175">Coiled coil</keyword>
<gene>
    <name evidence="5" type="ORF">BAU25_24910</name>
</gene>
<accession>A0A1J9TUY7</accession>
<dbReference type="EMBL" id="MAOE01000033">
    <property type="protein sequence ID" value="OJD69609.1"/>
    <property type="molecule type" value="Genomic_DNA"/>
</dbReference>
<dbReference type="InterPro" id="IPR036908">
    <property type="entry name" value="RlpA-like_sf"/>
</dbReference>
<dbReference type="RefSeq" id="WP_071757180.1">
    <property type="nucleotide sequence ID" value="NZ_CBCSIO010000013.1"/>
</dbReference>
<dbReference type="Gene3D" id="2.30.30.40">
    <property type="entry name" value="SH3 Domains"/>
    <property type="match status" value="2"/>
</dbReference>